<dbReference type="Gene3D" id="2.60.40.1760">
    <property type="entry name" value="glycosyl hydrolase (family 31)"/>
    <property type="match status" value="1"/>
</dbReference>
<feature type="transmembrane region" description="Helical" evidence="10">
    <location>
        <begin position="25"/>
        <end position="48"/>
    </location>
</feature>
<evidence type="ECO:0000256" key="2">
    <source>
        <dbReference type="ARBA" id="ARBA00007806"/>
    </source>
</evidence>
<evidence type="ECO:0000313" key="13">
    <source>
        <dbReference type="Proteomes" id="UP000694866"/>
    </source>
</evidence>
<dbReference type="CDD" id="cd00111">
    <property type="entry name" value="Trefoil"/>
    <property type="match status" value="1"/>
</dbReference>
<keyword evidence="6" id="KW-0325">Glycoprotein</keyword>
<dbReference type="PROSITE" id="PS00025">
    <property type="entry name" value="P_TREFOIL_1"/>
    <property type="match status" value="1"/>
</dbReference>
<dbReference type="Proteomes" id="UP000694866">
    <property type="component" value="Unplaced"/>
</dbReference>
<evidence type="ECO:0000256" key="5">
    <source>
        <dbReference type="ARBA" id="ARBA00023157"/>
    </source>
</evidence>
<dbReference type="GO" id="GO:0005975">
    <property type="term" value="P:carbohydrate metabolic process"/>
    <property type="evidence" value="ECO:0007669"/>
    <property type="project" value="InterPro"/>
</dbReference>
<dbReference type="InterPro" id="IPR000519">
    <property type="entry name" value="P_trefoil_dom"/>
</dbReference>
<evidence type="ECO:0000256" key="4">
    <source>
        <dbReference type="ARBA" id="ARBA00023136"/>
    </source>
</evidence>
<evidence type="ECO:0000256" key="9">
    <source>
        <dbReference type="RuleBase" id="RU361185"/>
    </source>
</evidence>
<comment type="similarity">
    <text evidence="2 9">Belongs to the glycosyl hydrolase 31 family.</text>
</comment>
<dbReference type="AlphaFoldDB" id="A0A0C9Q819"/>
<organism evidence="12">
    <name type="scientific">Fopius arisanus</name>
    <dbReference type="NCBI Taxonomy" id="64838"/>
    <lineage>
        <taxon>Eukaryota</taxon>
        <taxon>Metazoa</taxon>
        <taxon>Ecdysozoa</taxon>
        <taxon>Arthropoda</taxon>
        <taxon>Hexapoda</taxon>
        <taxon>Insecta</taxon>
        <taxon>Pterygota</taxon>
        <taxon>Neoptera</taxon>
        <taxon>Endopterygota</taxon>
        <taxon>Hymenoptera</taxon>
        <taxon>Apocrita</taxon>
        <taxon>Ichneumonoidea</taxon>
        <taxon>Braconidae</taxon>
        <taxon>Opiinae</taxon>
        <taxon>Fopius</taxon>
    </lineage>
</organism>
<dbReference type="InterPro" id="IPR013780">
    <property type="entry name" value="Glyco_hydro_b"/>
</dbReference>
<dbReference type="Pfam" id="PF00088">
    <property type="entry name" value="Trefoil"/>
    <property type="match status" value="1"/>
</dbReference>
<dbReference type="GO" id="GO:0012505">
    <property type="term" value="C:endomembrane system"/>
    <property type="evidence" value="ECO:0007669"/>
    <property type="project" value="UniProtKB-SubCell"/>
</dbReference>
<evidence type="ECO:0000256" key="1">
    <source>
        <dbReference type="ARBA" id="ARBA00004308"/>
    </source>
</evidence>
<evidence type="ECO:0000256" key="10">
    <source>
        <dbReference type="SAM" id="Phobius"/>
    </source>
</evidence>
<keyword evidence="5" id="KW-1015">Disulfide bond</keyword>
<dbReference type="Pfam" id="PF13802">
    <property type="entry name" value="Gal_mutarotas_2"/>
    <property type="match status" value="1"/>
</dbReference>
<dbReference type="PANTHER" id="PTHR22762">
    <property type="entry name" value="ALPHA-GLUCOSIDASE"/>
    <property type="match status" value="1"/>
</dbReference>
<accession>A0A0C9Q819</accession>
<comment type="caution">
    <text evidence="8">Lacks conserved residue(s) required for the propagation of feature annotation.</text>
</comment>
<dbReference type="GO" id="GO:0030246">
    <property type="term" value="F:carbohydrate binding"/>
    <property type="evidence" value="ECO:0007669"/>
    <property type="project" value="InterPro"/>
</dbReference>
<dbReference type="InterPro" id="IPR030459">
    <property type="entry name" value="Glyco_hydro_31_CS"/>
</dbReference>
<proteinExistence type="inferred from homology"/>
<evidence type="ECO:0000259" key="11">
    <source>
        <dbReference type="PROSITE" id="PS51448"/>
    </source>
</evidence>
<evidence type="ECO:0000256" key="7">
    <source>
        <dbReference type="ARBA" id="ARBA00023295"/>
    </source>
</evidence>
<evidence type="ECO:0000256" key="3">
    <source>
        <dbReference type="ARBA" id="ARBA00022801"/>
    </source>
</evidence>
<dbReference type="RefSeq" id="XP_011299225.1">
    <property type="nucleotide sequence ID" value="XM_011300923.1"/>
</dbReference>
<dbReference type="InterPro" id="IPR025887">
    <property type="entry name" value="Glyco_hydro_31_N_dom"/>
</dbReference>
<protein>
    <submittedName>
        <fullName evidence="12">Gaa_0 protein</fullName>
    </submittedName>
    <submittedName>
        <fullName evidence="14">Lysosomal alpha-glucosidase isoform X1</fullName>
    </submittedName>
</protein>
<dbReference type="Gene3D" id="4.10.110.10">
    <property type="entry name" value="Spasmolytic Protein, domain 1"/>
    <property type="match status" value="1"/>
</dbReference>
<dbReference type="InterPro" id="IPR017957">
    <property type="entry name" value="P_trefoil_CS"/>
</dbReference>
<keyword evidence="13" id="KW-1185">Reference proteome</keyword>
<dbReference type="PANTHER" id="PTHR22762:SF131">
    <property type="entry name" value="GLYCOSIDE HYDROLASE FAMILY 31 N-TERMINAL DOMAIN-CONTAINING PROTEIN"/>
    <property type="match status" value="1"/>
</dbReference>
<dbReference type="GO" id="GO:0004558">
    <property type="term" value="F:alpha-1,4-glucosidase activity"/>
    <property type="evidence" value="ECO:0007669"/>
    <property type="project" value="TreeGrafter"/>
</dbReference>
<dbReference type="InterPro" id="IPR030458">
    <property type="entry name" value="Glyco_hydro_31_AS"/>
</dbReference>
<dbReference type="GeneID" id="105264204"/>
<evidence type="ECO:0000256" key="8">
    <source>
        <dbReference type="PROSITE-ProRule" id="PRU00779"/>
    </source>
</evidence>
<dbReference type="SUPFAM" id="SSF51445">
    <property type="entry name" value="(Trans)glycosidases"/>
    <property type="match status" value="1"/>
</dbReference>
<dbReference type="PROSITE" id="PS51448">
    <property type="entry name" value="P_TREFOIL_2"/>
    <property type="match status" value="1"/>
</dbReference>
<keyword evidence="10" id="KW-0812">Transmembrane</keyword>
<dbReference type="SMART" id="SM00018">
    <property type="entry name" value="PD"/>
    <property type="match status" value="1"/>
</dbReference>
<dbReference type="InterPro" id="IPR044913">
    <property type="entry name" value="P_trefoil_dom_sf"/>
</dbReference>
<dbReference type="PROSITE" id="PS00129">
    <property type="entry name" value="GLYCOSYL_HYDROL_F31_1"/>
    <property type="match status" value="1"/>
</dbReference>
<evidence type="ECO:0000313" key="14">
    <source>
        <dbReference type="RefSeq" id="XP_011299225.1"/>
    </source>
</evidence>
<feature type="domain" description="P-type" evidence="11">
    <location>
        <begin position="65"/>
        <end position="119"/>
    </location>
</feature>
<dbReference type="CDD" id="cd14752">
    <property type="entry name" value="GH31_N"/>
    <property type="match status" value="1"/>
</dbReference>
<dbReference type="InterPro" id="IPR000322">
    <property type="entry name" value="Glyco_hydro_31_TIM"/>
</dbReference>
<gene>
    <name evidence="12" type="primary">Gaa_0</name>
    <name evidence="14" type="synonym">LOC105264204</name>
    <name evidence="12" type="ORF">g.23008</name>
</gene>
<evidence type="ECO:0000313" key="12">
    <source>
        <dbReference type="EMBL" id="JAG80085.1"/>
    </source>
</evidence>
<keyword evidence="10" id="KW-1133">Transmembrane helix</keyword>
<dbReference type="EMBL" id="GBYB01010318">
    <property type="protein sequence ID" value="JAG80085.1"/>
    <property type="molecule type" value="Transcribed_RNA"/>
</dbReference>
<dbReference type="CDD" id="cd06602">
    <property type="entry name" value="GH31_MGAM_SI_GAA"/>
    <property type="match status" value="1"/>
</dbReference>
<dbReference type="Pfam" id="PF01055">
    <property type="entry name" value="Glyco_hydro_31_2nd"/>
    <property type="match status" value="1"/>
</dbReference>
<dbReference type="Gene3D" id="2.60.40.1180">
    <property type="entry name" value="Golgi alpha-mannosidase II"/>
    <property type="match status" value="2"/>
</dbReference>
<dbReference type="SUPFAM" id="SSF57492">
    <property type="entry name" value="Trefoil"/>
    <property type="match status" value="1"/>
</dbReference>
<dbReference type="InterPro" id="IPR017853">
    <property type="entry name" value="GH"/>
</dbReference>
<dbReference type="KEGG" id="fas:105264204"/>
<accession>A0A9R1SY84</accession>
<dbReference type="OrthoDB" id="1334205at2759"/>
<dbReference type="Gene3D" id="3.20.20.80">
    <property type="entry name" value="Glycosidases"/>
    <property type="match status" value="1"/>
</dbReference>
<dbReference type="Pfam" id="PF21365">
    <property type="entry name" value="Glyco_hydro_31_3rd"/>
    <property type="match status" value="1"/>
</dbReference>
<dbReference type="InterPro" id="IPR011013">
    <property type="entry name" value="Gal_mutarotase_sf_dom"/>
</dbReference>
<dbReference type="SUPFAM" id="SSF51011">
    <property type="entry name" value="Glycosyl hydrolase domain"/>
    <property type="match status" value="1"/>
</dbReference>
<keyword evidence="4 10" id="KW-0472">Membrane</keyword>
<dbReference type="SUPFAM" id="SSF74650">
    <property type="entry name" value="Galactose mutarotase-like"/>
    <property type="match status" value="1"/>
</dbReference>
<keyword evidence="3 9" id="KW-0378">Hydrolase</keyword>
<comment type="subcellular location">
    <subcellularLocation>
        <location evidence="1">Endomembrane system</location>
    </subcellularLocation>
</comment>
<dbReference type="PROSITE" id="PS00707">
    <property type="entry name" value="GLYCOSYL_HYDROL_F31_2"/>
    <property type="match status" value="1"/>
</dbReference>
<reference evidence="12" key="1">
    <citation type="submission" date="2015-01" db="EMBL/GenBank/DDBJ databases">
        <title>Transcriptome Assembly of Fopius arisanus.</title>
        <authorList>
            <person name="Geib S."/>
        </authorList>
    </citation>
    <scope>NUCLEOTIDE SEQUENCE</scope>
</reference>
<name>A0A0C9Q819_9HYME</name>
<dbReference type="InterPro" id="IPR048395">
    <property type="entry name" value="Glyco_hydro_31_C"/>
</dbReference>
<evidence type="ECO:0000256" key="6">
    <source>
        <dbReference type="ARBA" id="ARBA00023180"/>
    </source>
</evidence>
<dbReference type="FunFam" id="2.60.40.1180:FF:000001">
    <property type="entry name" value="Maltase-glucoamylase, intestinal"/>
    <property type="match status" value="1"/>
</dbReference>
<reference evidence="14" key="2">
    <citation type="submission" date="2025-04" db="UniProtKB">
        <authorList>
            <consortium name="RefSeq"/>
        </authorList>
    </citation>
    <scope>IDENTIFICATION</scope>
    <source>
        <strain evidence="14">USDA-PBARC FA_bdor</strain>
        <tissue evidence="14">Whole organism</tissue>
    </source>
</reference>
<keyword evidence="7 9" id="KW-0326">Glycosidase</keyword>
<sequence>MTMEKKRKVGENMGRNSPGKNRRDVISLVYAYIIYLIMLIMLIVMVIAKWESRQMDKNVDLDEGEECSKVVRKMRFDCHPENGASELSCIARRCCWDPPIAQHNEAYEEIQVPYCFYPQNWHLYQYERMNETSGEFEGELKNIASSFYKKDIQVVGMRATKIDRNILRVRLENRDNPRYEPIWPIINTYRKKSSNNDSDYEFHVNKMKPGFQVRRKWKKNLIFDSLSAGGFIFSDQFLQISTLLPSHNIYGLGEHRNSLKLDTNWQIFTLFNKDQPPTEHANLYGSHPFYMIVEESGACHGVLFLNSNAMDIILQPTPGLTFRSIGGIFDIFFFLGPTPHDVLRQYSSIIGKPFMPPYWSLGFHLCRLGYGSLEKTRQVWNRTRAADIPFDTQWNDLDYMKNSNDFTYDDDKFKGLPEFVQEIHGVGMHYIPLIDAGISASEGNNTYPPYDEGVHQDIFIKDFYTNAPFIGKVWNRVSTVWPDFTHPNISQYWYIMMNNMHGQFEYDGVWIDMNEPSNFYNGHINGCIQNTFDNPPYQPNVVGNLLATKTLCMNAKHFGGLHYNVHNTYCMGEAVANYRAIIKIRRRRPFIVSRATWIGQGHYSAHWTGDVYSSWHDLRMSIPEILQFSLFQIPMVGADICGFDGNTTVELCNRWMQVGAFYPFSRNHNSDDTIEQDPVALGDLVIESSKKALMIKYRLLPYLYTLFFMAHSSGSPVLNPLFFLYWEDKNTLDIDRQFLWGKGLMIVPVLEQGKTEVKAYLPKGIWYNYYNNTGIISTGQWFVLEAPLDTIPLFIRDGIIIPAQAPSQTTAQSRKNKFELIITISHPSNENPSGSLFWDDGDSIDSINTHNYLYENFEVIDGNKLINTWPNYNPNIQEAVILGQIEVLGLARSVKNVTVDGQEIDTFTYNESTKYLLITNLHIDLSRKFQVMW</sequence>